<dbReference type="InterPro" id="IPR041490">
    <property type="entry name" value="KstR2_TetR_C"/>
</dbReference>
<dbReference type="PROSITE" id="PS50977">
    <property type="entry name" value="HTH_TETR_2"/>
    <property type="match status" value="1"/>
</dbReference>
<reference evidence="4 5" key="1">
    <citation type="submission" date="2017-05" db="EMBL/GenBank/DDBJ databases">
        <authorList>
            <person name="Song R."/>
            <person name="Chenine A.L."/>
            <person name="Ruprecht R.M."/>
        </authorList>
    </citation>
    <scope>NUCLEOTIDE SEQUENCE [LARGE SCALE GENOMIC DNA]</scope>
    <source>
        <strain evidence="4 5">CECT 8898</strain>
    </source>
</reference>
<proteinExistence type="predicted"/>
<evidence type="ECO:0000313" key="4">
    <source>
        <dbReference type="EMBL" id="SMX43081.1"/>
    </source>
</evidence>
<gene>
    <name evidence="4" type="primary">fadR</name>
    <name evidence="4" type="ORF">MAA8898_02733</name>
</gene>
<dbReference type="InterPro" id="IPR050109">
    <property type="entry name" value="HTH-type_TetR-like_transc_reg"/>
</dbReference>
<dbReference type="Gene3D" id="1.10.357.10">
    <property type="entry name" value="Tetracycline Repressor, domain 2"/>
    <property type="match status" value="1"/>
</dbReference>
<dbReference type="Proteomes" id="UP000207598">
    <property type="component" value="Unassembled WGS sequence"/>
</dbReference>
<dbReference type="PANTHER" id="PTHR30055">
    <property type="entry name" value="HTH-TYPE TRANSCRIPTIONAL REGULATOR RUTR"/>
    <property type="match status" value="1"/>
</dbReference>
<organism evidence="4 5">
    <name type="scientific">Maliponia aquimaris</name>
    <dbReference type="NCBI Taxonomy" id="1673631"/>
    <lineage>
        <taxon>Bacteria</taxon>
        <taxon>Pseudomonadati</taxon>
        <taxon>Pseudomonadota</taxon>
        <taxon>Alphaproteobacteria</taxon>
        <taxon>Rhodobacterales</taxon>
        <taxon>Paracoccaceae</taxon>
        <taxon>Maliponia</taxon>
    </lineage>
</organism>
<sequence length="198" mass="22148">MARPIAKDHDEKRAQILNCAAQVFAAEGYDRASMNQVAAGCGISKANIYHYYAGKDALLFDLLDNYLRTLRDRVCSAPRPGASAEERLLDTVRAVLRAYQGADDHHKVQISSLESLPEDRQKVLRAYQREMVAHLSAILREIAPDPLAQDKPRLRAATMSVFGMLNWYYMWNAGADGTAREDYAQLVTNLTLHGLRGI</sequence>
<dbReference type="OrthoDB" id="9779746at2"/>
<dbReference type="Pfam" id="PF17932">
    <property type="entry name" value="TetR_C_24"/>
    <property type="match status" value="1"/>
</dbReference>
<evidence type="ECO:0000256" key="2">
    <source>
        <dbReference type="PROSITE-ProRule" id="PRU00335"/>
    </source>
</evidence>
<dbReference type="AlphaFoldDB" id="A0A238KJY1"/>
<dbReference type="InterPro" id="IPR036271">
    <property type="entry name" value="Tet_transcr_reg_TetR-rel_C_sf"/>
</dbReference>
<dbReference type="SUPFAM" id="SSF46689">
    <property type="entry name" value="Homeodomain-like"/>
    <property type="match status" value="1"/>
</dbReference>
<feature type="DNA-binding region" description="H-T-H motif" evidence="2">
    <location>
        <begin position="33"/>
        <end position="52"/>
    </location>
</feature>
<dbReference type="SUPFAM" id="SSF48498">
    <property type="entry name" value="Tetracyclin repressor-like, C-terminal domain"/>
    <property type="match status" value="1"/>
</dbReference>
<evidence type="ECO:0000259" key="3">
    <source>
        <dbReference type="PROSITE" id="PS50977"/>
    </source>
</evidence>
<name>A0A238KJY1_9RHOB</name>
<feature type="domain" description="HTH tetR-type" evidence="3">
    <location>
        <begin position="10"/>
        <end position="70"/>
    </location>
</feature>
<dbReference type="PRINTS" id="PR00455">
    <property type="entry name" value="HTHTETR"/>
</dbReference>
<dbReference type="InterPro" id="IPR009057">
    <property type="entry name" value="Homeodomain-like_sf"/>
</dbReference>
<dbReference type="PANTHER" id="PTHR30055:SF226">
    <property type="entry name" value="HTH-TYPE TRANSCRIPTIONAL REGULATOR PKSA"/>
    <property type="match status" value="1"/>
</dbReference>
<dbReference type="Gene3D" id="1.10.10.60">
    <property type="entry name" value="Homeodomain-like"/>
    <property type="match status" value="1"/>
</dbReference>
<keyword evidence="5" id="KW-1185">Reference proteome</keyword>
<dbReference type="GO" id="GO:0003700">
    <property type="term" value="F:DNA-binding transcription factor activity"/>
    <property type="evidence" value="ECO:0007669"/>
    <property type="project" value="TreeGrafter"/>
</dbReference>
<dbReference type="EMBL" id="FXYF01000007">
    <property type="protein sequence ID" value="SMX43081.1"/>
    <property type="molecule type" value="Genomic_DNA"/>
</dbReference>
<dbReference type="Pfam" id="PF00440">
    <property type="entry name" value="TetR_N"/>
    <property type="match status" value="1"/>
</dbReference>
<evidence type="ECO:0000313" key="5">
    <source>
        <dbReference type="Proteomes" id="UP000207598"/>
    </source>
</evidence>
<accession>A0A238KJY1</accession>
<dbReference type="GO" id="GO:0000976">
    <property type="term" value="F:transcription cis-regulatory region binding"/>
    <property type="evidence" value="ECO:0007669"/>
    <property type="project" value="TreeGrafter"/>
</dbReference>
<protein>
    <submittedName>
        <fullName evidence="4">Fatty acid metabolism regulator protein</fullName>
    </submittedName>
</protein>
<dbReference type="RefSeq" id="WP_094021560.1">
    <property type="nucleotide sequence ID" value="NZ_FXYF01000007.1"/>
</dbReference>
<dbReference type="InterPro" id="IPR001647">
    <property type="entry name" value="HTH_TetR"/>
</dbReference>
<evidence type="ECO:0000256" key="1">
    <source>
        <dbReference type="ARBA" id="ARBA00023125"/>
    </source>
</evidence>
<keyword evidence="1 2" id="KW-0238">DNA-binding</keyword>